<dbReference type="EMBL" id="CM043015">
    <property type="protein sequence ID" value="KAI4470623.1"/>
    <property type="molecule type" value="Genomic_DNA"/>
</dbReference>
<keyword evidence="2" id="KW-1185">Reference proteome</keyword>
<evidence type="ECO:0000313" key="1">
    <source>
        <dbReference type="EMBL" id="KAI4470623.1"/>
    </source>
</evidence>
<evidence type="ECO:0000313" key="2">
    <source>
        <dbReference type="Proteomes" id="UP001056778"/>
    </source>
</evidence>
<sequence length="265" mass="30803">MNFKIEEEDLYQILEVDHNSSINDIKKAYRKKALKLHPDKNPDNPNAASEFHKLSKVLEILTDESARRAYDKVLKAREEAALRHRQLDSKRRKLKEDLEAQEIERLRKEGSKQVEEEILLITKQIHRESEQIKEVWDSSKHRIKIKWKTMKNDPSNGGYTQQLLHKFLSKYGDINVLVVSSKKTGSALVEFNSKRGAEMAVQLEKGLATNPLEMEWLNKPVSSSTPTSSTIKNTDYESLVLMKMRQAEERKRLIQQMMAEDNETN</sequence>
<comment type="caution">
    <text evidence="1">The sequence shown here is derived from an EMBL/GenBank/DDBJ whole genome shotgun (WGS) entry which is preliminary data.</text>
</comment>
<dbReference type="Proteomes" id="UP001056778">
    <property type="component" value="Chromosome 1"/>
</dbReference>
<organism evidence="1 2">
    <name type="scientific">Holotrichia oblita</name>
    <name type="common">Chafer beetle</name>
    <dbReference type="NCBI Taxonomy" id="644536"/>
    <lineage>
        <taxon>Eukaryota</taxon>
        <taxon>Metazoa</taxon>
        <taxon>Ecdysozoa</taxon>
        <taxon>Arthropoda</taxon>
        <taxon>Hexapoda</taxon>
        <taxon>Insecta</taxon>
        <taxon>Pterygota</taxon>
        <taxon>Neoptera</taxon>
        <taxon>Endopterygota</taxon>
        <taxon>Coleoptera</taxon>
        <taxon>Polyphaga</taxon>
        <taxon>Scarabaeiformia</taxon>
        <taxon>Scarabaeidae</taxon>
        <taxon>Melolonthinae</taxon>
        <taxon>Holotrichia</taxon>
    </lineage>
</organism>
<reference evidence="1" key="1">
    <citation type="submission" date="2022-04" db="EMBL/GenBank/DDBJ databases">
        <title>Chromosome-scale genome assembly of Holotrichia oblita Faldermann.</title>
        <authorList>
            <person name="Rongchong L."/>
        </authorList>
    </citation>
    <scope>NUCLEOTIDE SEQUENCE</scope>
    <source>
        <strain evidence="1">81SQS9</strain>
    </source>
</reference>
<protein>
    <submittedName>
        <fullName evidence="1">Dnaj subfamily c member 17</fullName>
    </submittedName>
</protein>
<accession>A0ACB9TV43</accession>
<name>A0ACB9TV43_HOLOL</name>
<gene>
    <name evidence="1" type="ORF">MML48_1g02525</name>
</gene>
<proteinExistence type="predicted"/>